<dbReference type="OrthoDB" id="123000at2759"/>
<proteinExistence type="predicted"/>
<keyword evidence="3" id="KW-1185">Reference proteome</keyword>
<evidence type="ECO:0000313" key="3">
    <source>
        <dbReference type="Proteomes" id="UP001165121"/>
    </source>
</evidence>
<keyword evidence="1" id="KW-0472">Membrane</keyword>
<gene>
    <name evidence="2" type="ORF">Pfra01_000593300</name>
</gene>
<reference evidence="2" key="1">
    <citation type="submission" date="2023-04" db="EMBL/GenBank/DDBJ databases">
        <title>Phytophthora fragariaefolia NBRC 109709.</title>
        <authorList>
            <person name="Ichikawa N."/>
            <person name="Sato H."/>
            <person name="Tonouchi N."/>
        </authorList>
    </citation>
    <scope>NUCLEOTIDE SEQUENCE</scope>
    <source>
        <strain evidence="2">NBRC 109709</strain>
    </source>
</reference>
<comment type="caution">
    <text evidence="2">The sequence shown here is derived from an EMBL/GenBank/DDBJ whole genome shotgun (WGS) entry which is preliminary data.</text>
</comment>
<evidence type="ECO:0000256" key="1">
    <source>
        <dbReference type="SAM" id="Phobius"/>
    </source>
</evidence>
<protein>
    <submittedName>
        <fullName evidence="2">Unnamed protein product</fullName>
    </submittedName>
</protein>
<dbReference type="AlphaFoldDB" id="A0A9W6U481"/>
<accession>A0A9W6U481</accession>
<sequence length="197" mass="21686">MPLDMDMGIGLEALVRHAVPDQNCMRIYVGAILVLPLFAVGNSMLDLFIQLNGTANLYSMDYRDTGRSTFLDRVAAQGTTTGSPNGNEFEPSEIAACARELEHKYGDLSSFSTTSAATDLKTFISKLSNRATTIVYDFSYGTVFVERLMHLSPPEVTVYVMDGVATASGASADKFFYKSKRDSDYGTDEYHHFSDHT</sequence>
<keyword evidence="1" id="KW-0812">Transmembrane</keyword>
<organism evidence="2 3">
    <name type="scientific">Phytophthora fragariaefolia</name>
    <dbReference type="NCBI Taxonomy" id="1490495"/>
    <lineage>
        <taxon>Eukaryota</taxon>
        <taxon>Sar</taxon>
        <taxon>Stramenopiles</taxon>
        <taxon>Oomycota</taxon>
        <taxon>Peronosporomycetes</taxon>
        <taxon>Peronosporales</taxon>
        <taxon>Peronosporaceae</taxon>
        <taxon>Phytophthora</taxon>
    </lineage>
</organism>
<keyword evidence="1" id="KW-1133">Transmembrane helix</keyword>
<evidence type="ECO:0000313" key="2">
    <source>
        <dbReference type="EMBL" id="GMF28547.1"/>
    </source>
</evidence>
<dbReference type="EMBL" id="BSXT01000482">
    <property type="protein sequence ID" value="GMF28547.1"/>
    <property type="molecule type" value="Genomic_DNA"/>
</dbReference>
<dbReference type="Proteomes" id="UP001165121">
    <property type="component" value="Unassembled WGS sequence"/>
</dbReference>
<feature type="transmembrane region" description="Helical" evidence="1">
    <location>
        <begin position="27"/>
        <end position="49"/>
    </location>
</feature>
<name>A0A9W6U481_9STRA</name>